<evidence type="ECO:0000256" key="1">
    <source>
        <dbReference type="SAM" id="Phobius"/>
    </source>
</evidence>
<dbReference type="Proteomes" id="UP000316614">
    <property type="component" value="Chromosome"/>
</dbReference>
<keyword evidence="3" id="KW-1185">Reference proteome</keyword>
<dbReference type="EMBL" id="CP041253">
    <property type="protein sequence ID" value="QDH81223.1"/>
    <property type="molecule type" value="Genomic_DNA"/>
</dbReference>
<keyword evidence="1" id="KW-0472">Membrane</keyword>
<feature type="transmembrane region" description="Helical" evidence="1">
    <location>
        <begin position="20"/>
        <end position="42"/>
    </location>
</feature>
<protein>
    <submittedName>
        <fullName evidence="2">Uncharacterized protein</fullName>
    </submittedName>
</protein>
<dbReference type="RefSeq" id="WP_141616438.1">
    <property type="nucleotide sequence ID" value="NZ_CP041253.1"/>
</dbReference>
<dbReference type="KEGG" id="echi:FKX85_20190"/>
<gene>
    <name evidence="2" type="ORF">FKX85_20190</name>
</gene>
<evidence type="ECO:0000313" key="2">
    <source>
        <dbReference type="EMBL" id="QDH81223.1"/>
    </source>
</evidence>
<keyword evidence="1" id="KW-1133">Transmembrane helix</keyword>
<accession>A0A514CN16</accession>
<name>A0A514CN16_9BACT</name>
<dbReference type="AlphaFoldDB" id="A0A514CN16"/>
<keyword evidence="1" id="KW-0812">Transmembrane</keyword>
<reference evidence="2 3" key="1">
    <citation type="submission" date="2019-06" db="EMBL/GenBank/DDBJ databases">
        <title>Echinicola alkalisoli sp. nov. isolated from saline soil.</title>
        <authorList>
            <person name="Sun J.-Q."/>
            <person name="Xu L."/>
        </authorList>
    </citation>
    <scope>NUCLEOTIDE SEQUENCE [LARGE SCALE GENOMIC DNA]</scope>
    <source>
        <strain evidence="2 3">LN3S3</strain>
    </source>
</reference>
<evidence type="ECO:0000313" key="3">
    <source>
        <dbReference type="Proteomes" id="UP000316614"/>
    </source>
</evidence>
<organism evidence="2 3">
    <name type="scientific">Echinicola soli</name>
    <dbReference type="NCBI Taxonomy" id="2591634"/>
    <lineage>
        <taxon>Bacteria</taxon>
        <taxon>Pseudomonadati</taxon>
        <taxon>Bacteroidota</taxon>
        <taxon>Cytophagia</taxon>
        <taxon>Cytophagales</taxon>
        <taxon>Cyclobacteriaceae</taxon>
        <taxon>Echinicola</taxon>
    </lineage>
</organism>
<sequence>MMSNTIISYRQTGWQSRFRIGVLVYISLPAMQGTVRGPWVWIRSLEEMNVLDTAFFQHYKIRKR</sequence>
<proteinExistence type="predicted"/>